<dbReference type="InParanoid" id="K4D1K3"/>
<name>K4D1K3_SOLLC</name>
<evidence type="ECO:0000313" key="2">
    <source>
        <dbReference type="Proteomes" id="UP000004994"/>
    </source>
</evidence>
<dbReference type="Proteomes" id="UP000004994">
    <property type="component" value="Chromosome 10"/>
</dbReference>
<reference evidence="1" key="2">
    <citation type="submission" date="2015-06" db="UniProtKB">
        <authorList>
            <consortium name="EnsemblPlants"/>
        </authorList>
    </citation>
    <scope>IDENTIFICATION</scope>
    <source>
        <strain evidence="1">cv. Heinz 1706</strain>
    </source>
</reference>
<sequence length="35" mass="3908">MSSALYAAHCLPSRNSNSSFAFVVPVYLVEHPSYY</sequence>
<proteinExistence type="predicted"/>
<dbReference type="AlphaFoldDB" id="K4D1K3"/>
<accession>K4D1K3</accession>
<dbReference type="PaxDb" id="4081-Solyc10g062130.1.1"/>
<keyword evidence="2" id="KW-1185">Reference proteome</keyword>
<dbReference type="Gramene" id="Solyc10g062130.1.1">
    <property type="protein sequence ID" value="Solyc10g062130.1.1"/>
    <property type="gene ID" value="Solyc10g062130.1"/>
</dbReference>
<reference evidence="1" key="1">
    <citation type="journal article" date="2012" name="Nature">
        <title>The tomato genome sequence provides insights into fleshy fruit evolution.</title>
        <authorList>
            <consortium name="Tomato Genome Consortium"/>
        </authorList>
    </citation>
    <scope>NUCLEOTIDE SEQUENCE [LARGE SCALE GENOMIC DNA]</scope>
    <source>
        <strain evidence="1">cv. Heinz 1706</strain>
    </source>
</reference>
<protein>
    <submittedName>
        <fullName evidence="1">Uncharacterized protein</fullName>
    </submittedName>
</protein>
<evidence type="ECO:0000313" key="1">
    <source>
        <dbReference type="EnsemblPlants" id="Solyc10g062130.1.1"/>
    </source>
</evidence>
<dbReference type="EnsemblPlants" id="Solyc10g062130.1.1">
    <property type="protein sequence ID" value="Solyc10g062130.1.1"/>
    <property type="gene ID" value="Solyc10g062130.1"/>
</dbReference>
<dbReference type="HOGENOM" id="CLU_3369412_0_0_1"/>
<organism evidence="1">
    <name type="scientific">Solanum lycopersicum</name>
    <name type="common">Tomato</name>
    <name type="synonym">Lycopersicon esculentum</name>
    <dbReference type="NCBI Taxonomy" id="4081"/>
    <lineage>
        <taxon>Eukaryota</taxon>
        <taxon>Viridiplantae</taxon>
        <taxon>Streptophyta</taxon>
        <taxon>Embryophyta</taxon>
        <taxon>Tracheophyta</taxon>
        <taxon>Spermatophyta</taxon>
        <taxon>Magnoliopsida</taxon>
        <taxon>eudicotyledons</taxon>
        <taxon>Gunneridae</taxon>
        <taxon>Pentapetalae</taxon>
        <taxon>asterids</taxon>
        <taxon>lamiids</taxon>
        <taxon>Solanales</taxon>
        <taxon>Solanaceae</taxon>
        <taxon>Solanoideae</taxon>
        <taxon>Solaneae</taxon>
        <taxon>Solanum</taxon>
        <taxon>Solanum subgen. Lycopersicon</taxon>
    </lineage>
</organism>